<dbReference type="InterPro" id="IPR050983">
    <property type="entry name" value="GST_Omega/HSP26"/>
</dbReference>
<reference evidence="5" key="1">
    <citation type="journal article" date="2020" name="Stud. Mycol.">
        <title>101 Dothideomycetes genomes: a test case for predicting lifestyles and emergence of pathogens.</title>
        <authorList>
            <person name="Haridas S."/>
            <person name="Albert R."/>
            <person name="Binder M."/>
            <person name="Bloem J."/>
            <person name="Labutti K."/>
            <person name="Salamov A."/>
            <person name="Andreopoulos B."/>
            <person name="Baker S."/>
            <person name="Barry K."/>
            <person name="Bills G."/>
            <person name="Bluhm B."/>
            <person name="Cannon C."/>
            <person name="Castanera R."/>
            <person name="Culley D."/>
            <person name="Daum C."/>
            <person name="Ezra D."/>
            <person name="Gonzalez J."/>
            <person name="Henrissat B."/>
            <person name="Kuo A."/>
            <person name="Liang C."/>
            <person name="Lipzen A."/>
            <person name="Lutzoni F."/>
            <person name="Magnuson J."/>
            <person name="Mondo S."/>
            <person name="Nolan M."/>
            <person name="Ohm R."/>
            <person name="Pangilinan J."/>
            <person name="Park H.-J."/>
            <person name="Ramirez L."/>
            <person name="Alfaro M."/>
            <person name="Sun H."/>
            <person name="Tritt A."/>
            <person name="Yoshinaga Y."/>
            <person name="Zwiers L.-H."/>
            <person name="Turgeon B."/>
            <person name="Goodwin S."/>
            <person name="Spatafora J."/>
            <person name="Crous P."/>
            <person name="Grigoriev I."/>
        </authorList>
    </citation>
    <scope>NUCLEOTIDE SEQUENCE</scope>
    <source>
        <strain evidence="5">ATCC 16933</strain>
    </source>
</reference>
<dbReference type="GO" id="GO:0045174">
    <property type="term" value="F:glutathione dehydrogenase (ascorbate) activity"/>
    <property type="evidence" value="ECO:0007669"/>
    <property type="project" value="UniProtKB-ARBA"/>
</dbReference>
<dbReference type="InterPro" id="IPR004045">
    <property type="entry name" value="Glutathione_S-Trfase_N"/>
</dbReference>
<dbReference type="EMBL" id="MU001672">
    <property type="protein sequence ID" value="KAF2460822.1"/>
    <property type="molecule type" value="Genomic_DNA"/>
</dbReference>
<accession>A0A6A6PAI4</accession>
<dbReference type="InterPro" id="IPR010987">
    <property type="entry name" value="Glutathione-S-Trfase_C-like"/>
</dbReference>
<evidence type="ECO:0008006" key="7">
    <source>
        <dbReference type="Google" id="ProtNLM"/>
    </source>
</evidence>
<dbReference type="PANTHER" id="PTHR43968">
    <property type="match status" value="1"/>
</dbReference>
<dbReference type="InterPro" id="IPR040079">
    <property type="entry name" value="Glutathione_S-Trfase"/>
</dbReference>
<evidence type="ECO:0000313" key="6">
    <source>
        <dbReference type="Proteomes" id="UP000799766"/>
    </source>
</evidence>
<evidence type="ECO:0000256" key="2">
    <source>
        <dbReference type="SAM" id="MobiDB-lite"/>
    </source>
</evidence>
<feature type="region of interest" description="Disordered" evidence="2">
    <location>
        <begin position="127"/>
        <end position="183"/>
    </location>
</feature>
<evidence type="ECO:0000313" key="5">
    <source>
        <dbReference type="EMBL" id="KAF2460822.1"/>
    </source>
</evidence>
<dbReference type="CDD" id="cd00299">
    <property type="entry name" value="GST_C_family"/>
    <property type="match status" value="1"/>
</dbReference>
<organism evidence="5 6">
    <name type="scientific">Lineolata rhizophorae</name>
    <dbReference type="NCBI Taxonomy" id="578093"/>
    <lineage>
        <taxon>Eukaryota</taxon>
        <taxon>Fungi</taxon>
        <taxon>Dikarya</taxon>
        <taxon>Ascomycota</taxon>
        <taxon>Pezizomycotina</taxon>
        <taxon>Dothideomycetes</taxon>
        <taxon>Dothideomycetes incertae sedis</taxon>
        <taxon>Lineolatales</taxon>
        <taxon>Lineolataceae</taxon>
        <taxon>Lineolata</taxon>
    </lineage>
</organism>
<feature type="compositionally biased region" description="Low complexity" evidence="2">
    <location>
        <begin position="166"/>
        <end position="175"/>
    </location>
</feature>
<dbReference type="PROSITE" id="PS50405">
    <property type="entry name" value="GST_CTER"/>
    <property type="match status" value="1"/>
</dbReference>
<dbReference type="Gene3D" id="3.40.30.10">
    <property type="entry name" value="Glutaredoxin"/>
    <property type="match status" value="1"/>
</dbReference>
<evidence type="ECO:0000256" key="1">
    <source>
        <dbReference type="ARBA" id="ARBA00023002"/>
    </source>
</evidence>
<dbReference type="SUPFAM" id="SSF47616">
    <property type="entry name" value="GST C-terminal domain-like"/>
    <property type="match status" value="1"/>
</dbReference>
<keyword evidence="6" id="KW-1185">Reference proteome</keyword>
<feature type="region of interest" description="Disordered" evidence="2">
    <location>
        <begin position="16"/>
        <end position="45"/>
    </location>
</feature>
<dbReference type="PRINTS" id="PR01625">
    <property type="entry name" value="GSTRNSFRASEO"/>
</dbReference>
<dbReference type="GO" id="GO:0005737">
    <property type="term" value="C:cytoplasm"/>
    <property type="evidence" value="ECO:0007669"/>
    <property type="project" value="InterPro"/>
</dbReference>
<dbReference type="AlphaFoldDB" id="A0A6A6PAI4"/>
<feature type="domain" description="GST C-terminal" evidence="4">
    <location>
        <begin position="494"/>
        <end position="630"/>
    </location>
</feature>
<feature type="domain" description="GST N-terminal" evidence="3">
    <location>
        <begin position="411"/>
        <end position="489"/>
    </location>
</feature>
<dbReference type="SFLD" id="SFLDS00019">
    <property type="entry name" value="Glutathione_Transferase_(cytos"/>
    <property type="match status" value="1"/>
</dbReference>
<dbReference type="GO" id="GO:0004364">
    <property type="term" value="F:glutathione transferase activity"/>
    <property type="evidence" value="ECO:0007669"/>
    <property type="project" value="InterPro"/>
</dbReference>
<name>A0A6A6PAI4_9PEZI</name>
<protein>
    <recommendedName>
        <fullName evidence="7">Glutathione S-transferase</fullName>
    </recommendedName>
</protein>
<gene>
    <name evidence="5" type="ORF">BDY21DRAFT_418789</name>
</gene>
<dbReference type="PANTHER" id="PTHR43968:SF6">
    <property type="entry name" value="GLUTATHIONE S-TRANSFERASE OMEGA"/>
    <property type="match status" value="1"/>
</dbReference>
<evidence type="ECO:0000259" key="3">
    <source>
        <dbReference type="PROSITE" id="PS50404"/>
    </source>
</evidence>
<feature type="compositionally biased region" description="Pro residues" evidence="2">
    <location>
        <begin position="19"/>
        <end position="34"/>
    </location>
</feature>
<sequence>MNEGGAAAMVAAVGLTPSPLQPHPPMHQHQPPPHQHQQQQHQQIPGLRPLRAATFPLPVHYSQLPPNVVAQFEGAFAGPGGGSQPPGGLEQAALAAAQHAHLRPGQQALAPASAPFNSTAISQHFQLGGGGFAIGPPQPQPQQQGHASAPPPPPLFAGHEQRERQQQPQRQQQQPVNKTQLEDNENQARVHNLVENLNIVPNPPELEGWRRKLFHVEDTLVLTEDEFNTYFAHVDNVYSHRSTQAYKKKNFVVSYWDCRLKGRPSGTKKSDDPNKKKRKRTKRELNLCDMKIKITEFWPGSYPQEYLHKLSKPLHWYSTDRYTCVQSGYFDQLSSKIYTVQRVHGGVDNEQTFGPAGAHKHDIVESDRVKKNTVIRTMMQNDRDKLKPTKTYHKKATGAALETVKNHSAKQDLRLYGSCFCPFVQRVWISLELKQMPYQYIEVDPYQKPKSLLRLNPRGLVPAIAHGDWACYESSVLMEYLEDLNEGQALLPASPKERAYSRLWSDHINRHIVPCFYRFLQEQDTARQVTYAEELTTEITKLVKAADPTGPFFLGPNMSFVDVQIAPWIIRLRRVLKPYRGFPEPDPQTRWGKLVNAIEENEATKATVSDDQLYLDSYERYAENRPDTSQVARAVNSGRGLP</sequence>
<dbReference type="InterPro" id="IPR036282">
    <property type="entry name" value="Glutathione-S-Trfase_C_sf"/>
</dbReference>
<dbReference type="Pfam" id="PF13417">
    <property type="entry name" value="GST_N_3"/>
    <property type="match status" value="1"/>
</dbReference>
<dbReference type="InterPro" id="IPR036249">
    <property type="entry name" value="Thioredoxin-like_sf"/>
</dbReference>
<keyword evidence="1" id="KW-0560">Oxidoreductase</keyword>
<dbReference type="SFLD" id="SFLDG00358">
    <property type="entry name" value="Main_(cytGST)"/>
    <property type="match status" value="1"/>
</dbReference>
<proteinExistence type="predicted"/>
<dbReference type="InterPro" id="IPR005442">
    <property type="entry name" value="GST_omega"/>
</dbReference>
<evidence type="ECO:0000259" key="4">
    <source>
        <dbReference type="PROSITE" id="PS50405"/>
    </source>
</evidence>
<dbReference type="SUPFAM" id="SSF52833">
    <property type="entry name" value="Thioredoxin-like"/>
    <property type="match status" value="1"/>
</dbReference>
<dbReference type="PROSITE" id="PS50404">
    <property type="entry name" value="GST_NTER"/>
    <property type="match status" value="1"/>
</dbReference>
<dbReference type="OrthoDB" id="4951845at2759"/>
<dbReference type="Proteomes" id="UP000799766">
    <property type="component" value="Unassembled WGS sequence"/>
</dbReference>
<dbReference type="Gene3D" id="1.20.1050.10">
    <property type="match status" value="1"/>
</dbReference>